<keyword evidence="2" id="KW-1185">Reference proteome</keyword>
<evidence type="ECO:0000313" key="1">
    <source>
        <dbReference type="EMBL" id="THU95569.1"/>
    </source>
</evidence>
<evidence type="ECO:0000313" key="2">
    <source>
        <dbReference type="Proteomes" id="UP000297245"/>
    </source>
</evidence>
<dbReference type="AlphaFoldDB" id="A0A4S8M0J6"/>
<protein>
    <submittedName>
        <fullName evidence="1">Uncharacterized protein</fullName>
    </submittedName>
</protein>
<dbReference type="Proteomes" id="UP000297245">
    <property type="component" value="Unassembled WGS sequence"/>
</dbReference>
<name>A0A4S8M0J6_DENBC</name>
<accession>A0A4S8M0J6</accession>
<sequence>MFVPKSPLIPLVLRPLKLTLTTTGQWLISLRIRRRDTSSSQNTLLPVLLTIKLIIVFINLPNQTLPHSVPSILPLPRSSTNSSVAKD</sequence>
<organism evidence="1 2">
    <name type="scientific">Dendrothele bispora (strain CBS 962.96)</name>
    <dbReference type="NCBI Taxonomy" id="1314807"/>
    <lineage>
        <taxon>Eukaryota</taxon>
        <taxon>Fungi</taxon>
        <taxon>Dikarya</taxon>
        <taxon>Basidiomycota</taxon>
        <taxon>Agaricomycotina</taxon>
        <taxon>Agaricomycetes</taxon>
        <taxon>Agaricomycetidae</taxon>
        <taxon>Agaricales</taxon>
        <taxon>Agaricales incertae sedis</taxon>
        <taxon>Dendrothele</taxon>
    </lineage>
</organism>
<proteinExistence type="predicted"/>
<reference evidence="1 2" key="1">
    <citation type="journal article" date="2019" name="Nat. Ecol. Evol.">
        <title>Megaphylogeny resolves global patterns of mushroom evolution.</title>
        <authorList>
            <person name="Varga T."/>
            <person name="Krizsan K."/>
            <person name="Foldi C."/>
            <person name="Dima B."/>
            <person name="Sanchez-Garcia M."/>
            <person name="Sanchez-Ramirez S."/>
            <person name="Szollosi G.J."/>
            <person name="Szarkandi J.G."/>
            <person name="Papp V."/>
            <person name="Albert L."/>
            <person name="Andreopoulos W."/>
            <person name="Angelini C."/>
            <person name="Antonin V."/>
            <person name="Barry K.W."/>
            <person name="Bougher N.L."/>
            <person name="Buchanan P."/>
            <person name="Buyck B."/>
            <person name="Bense V."/>
            <person name="Catcheside P."/>
            <person name="Chovatia M."/>
            <person name="Cooper J."/>
            <person name="Damon W."/>
            <person name="Desjardin D."/>
            <person name="Finy P."/>
            <person name="Geml J."/>
            <person name="Haridas S."/>
            <person name="Hughes K."/>
            <person name="Justo A."/>
            <person name="Karasinski D."/>
            <person name="Kautmanova I."/>
            <person name="Kiss B."/>
            <person name="Kocsube S."/>
            <person name="Kotiranta H."/>
            <person name="LaButti K.M."/>
            <person name="Lechner B.E."/>
            <person name="Liimatainen K."/>
            <person name="Lipzen A."/>
            <person name="Lukacs Z."/>
            <person name="Mihaltcheva S."/>
            <person name="Morgado L.N."/>
            <person name="Niskanen T."/>
            <person name="Noordeloos M.E."/>
            <person name="Ohm R.A."/>
            <person name="Ortiz-Santana B."/>
            <person name="Ovrebo C."/>
            <person name="Racz N."/>
            <person name="Riley R."/>
            <person name="Savchenko A."/>
            <person name="Shiryaev A."/>
            <person name="Soop K."/>
            <person name="Spirin V."/>
            <person name="Szebenyi C."/>
            <person name="Tomsovsky M."/>
            <person name="Tulloss R.E."/>
            <person name="Uehling J."/>
            <person name="Grigoriev I.V."/>
            <person name="Vagvolgyi C."/>
            <person name="Papp T."/>
            <person name="Martin F.M."/>
            <person name="Miettinen O."/>
            <person name="Hibbett D.S."/>
            <person name="Nagy L.G."/>
        </authorList>
    </citation>
    <scope>NUCLEOTIDE SEQUENCE [LARGE SCALE GENOMIC DNA]</scope>
    <source>
        <strain evidence="1 2">CBS 962.96</strain>
    </source>
</reference>
<gene>
    <name evidence="1" type="ORF">K435DRAFT_859444</name>
</gene>
<dbReference type="EMBL" id="ML179197">
    <property type="protein sequence ID" value="THU95569.1"/>
    <property type="molecule type" value="Genomic_DNA"/>
</dbReference>